<dbReference type="EMBL" id="UINC01187193">
    <property type="protein sequence ID" value="SVD99785.1"/>
    <property type="molecule type" value="Genomic_DNA"/>
</dbReference>
<feature type="non-terminal residue" evidence="3">
    <location>
        <position position="156"/>
    </location>
</feature>
<dbReference type="InterPro" id="IPR011032">
    <property type="entry name" value="GroES-like_sf"/>
</dbReference>
<keyword evidence="1" id="KW-0560">Oxidoreductase</keyword>
<evidence type="ECO:0000256" key="1">
    <source>
        <dbReference type="ARBA" id="ARBA00023002"/>
    </source>
</evidence>
<dbReference type="AlphaFoldDB" id="A0A382ZXS1"/>
<protein>
    <recommendedName>
        <fullName evidence="2">Alcohol dehydrogenase-like N-terminal domain-containing protein</fullName>
    </recommendedName>
</protein>
<accession>A0A382ZXS1</accession>
<evidence type="ECO:0000313" key="3">
    <source>
        <dbReference type="EMBL" id="SVD99785.1"/>
    </source>
</evidence>
<dbReference type="PANTHER" id="PTHR43401:SF2">
    <property type="entry name" value="L-THREONINE 3-DEHYDROGENASE"/>
    <property type="match status" value="1"/>
</dbReference>
<dbReference type="Gene3D" id="3.90.180.10">
    <property type="entry name" value="Medium-chain alcohol dehydrogenases, catalytic domain"/>
    <property type="match status" value="1"/>
</dbReference>
<dbReference type="PANTHER" id="PTHR43401">
    <property type="entry name" value="L-THREONINE 3-DEHYDROGENASE"/>
    <property type="match status" value="1"/>
</dbReference>
<name>A0A382ZXS1_9ZZZZ</name>
<evidence type="ECO:0000259" key="2">
    <source>
        <dbReference type="Pfam" id="PF08240"/>
    </source>
</evidence>
<reference evidence="3" key="1">
    <citation type="submission" date="2018-05" db="EMBL/GenBank/DDBJ databases">
        <authorList>
            <person name="Lanie J.A."/>
            <person name="Ng W.-L."/>
            <person name="Kazmierczak K.M."/>
            <person name="Andrzejewski T.M."/>
            <person name="Davidsen T.M."/>
            <person name="Wayne K.J."/>
            <person name="Tettelin H."/>
            <person name="Glass J.I."/>
            <person name="Rusch D."/>
            <person name="Podicherti R."/>
            <person name="Tsui H.-C.T."/>
            <person name="Winkler M.E."/>
        </authorList>
    </citation>
    <scope>NUCLEOTIDE SEQUENCE</scope>
</reference>
<organism evidence="3">
    <name type="scientific">marine metagenome</name>
    <dbReference type="NCBI Taxonomy" id="408172"/>
    <lineage>
        <taxon>unclassified sequences</taxon>
        <taxon>metagenomes</taxon>
        <taxon>ecological metagenomes</taxon>
    </lineage>
</organism>
<dbReference type="Pfam" id="PF08240">
    <property type="entry name" value="ADH_N"/>
    <property type="match status" value="1"/>
</dbReference>
<dbReference type="SUPFAM" id="SSF50129">
    <property type="entry name" value="GroES-like"/>
    <property type="match status" value="1"/>
</dbReference>
<dbReference type="InterPro" id="IPR050129">
    <property type="entry name" value="Zn_alcohol_dh"/>
</dbReference>
<gene>
    <name evidence="3" type="ORF">METZ01_LOCUS452639</name>
</gene>
<proteinExistence type="predicted"/>
<sequence length="156" mass="16989">MLGVQILGNEKVAVKDYPEPIQNQGEILIQIKASGICGSEMHGYRNHTSQPFNDGHEMAGIVIDAGNSTRFKVGDHLGVHAVWGCGDCRWCDVGKYTFCDDRSTCPGTHAERISVPEHTCLKLPKDIPFDVGVLLTGDGLGVPYHVSQRLNTNEGE</sequence>
<dbReference type="GO" id="GO:0016491">
    <property type="term" value="F:oxidoreductase activity"/>
    <property type="evidence" value="ECO:0007669"/>
    <property type="project" value="UniProtKB-KW"/>
</dbReference>
<feature type="domain" description="Alcohol dehydrogenase-like N-terminal" evidence="2">
    <location>
        <begin position="24"/>
        <end position="125"/>
    </location>
</feature>
<dbReference type="InterPro" id="IPR013154">
    <property type="entry name" value="ADH-like_N"/>
</dbReference>